<keyword evidence="1" id="KW-0812">Transmembrane</keyword>
<feature type="transmembrane region" description="Helical" evidence="1">
    <location>
        <begin position="82"/>
        <end position="109"/>
    </location>
</feature>
<gene>
    <name evidence="3" type="ORF">ACFFRI_21700</name>
</gene>
<dbReference type="InterPro" id="IPR012551">
    <property type="entry name" value="DUF1707_SHOCT-like"/>
</dbReference>
<reference evidence="3 4" key="1">
    <citation type="submission" date="2024-09" db="EMBL/GenBank/DDBJ databases">
        <authorList>
            <person name="Sun Q."/>
            <person name="Mori K."/>
        </authorList>
    </citation>
    <scope>NUCLEOTIDE SEQUENCE [LARGE SCALE GENOMIC DNA]</scope>
    <source>
        <strain evidence="3 4">JCM 9626</strain>
    </source>
</reference>
<evidence type="ECO:0000259" key="2">
    <source>
        <dbReference type="Pfam" id="PF08044"/>
    </source>
</evidence>
<dbReference type="EMBL" id="JBHMDG010000037">
    <property type="protein sequence ID" value="MFB9315674.1"/>
    <property type="molecule type" value="Genomic_DNA"/>
</dbReference>
<comment type="caution">
    <text evidence="3">The sequence shown here is derived from an EMBL/GenBank/DDBJ whole genome shotgun (WGS) entry which is preliminary data.</text>
</comment>
<evidence type="ECO:0000313" key="4">
    <source>
        <dbReference type="Proteomes" id="UP001589750"/>
    </source>
</evidence>
<name>A0ABV5KG01_9ACTN</name>
<protein>
    <submittedName>
        <fullName evidence="3">DUF1707 domain-containing protein</fullName>
    </submittedName>
</protein>
<accession>A0ABV5KG01</accession>
<keyword evidence="1" id="KW-0472">Membrane</keyword>
<evidence type="ECO:0000313" key="3">
    <source>
        <dbReference type="EMBL" id="MFB9315674.1"/>
    </source>
</evidence>
<dbReference type="Pfam" id="PF08044">
    <property type="entry name" value="DUF1707"/>
    <property type="match status" value="1"/>
</dbReference>
<organism evidence="3 4">
    <name type="scientific">Nocardioides plantarum</name>
    <dbReference type="NCBI Taxonomy" id="29299"/>
    <lineage>
        <taxon>Bacteria</taxon>
        <taxon>Bacillati</taxon>
        <taxon>Actinomycetota</taxon>
        <taxon>Actinomycetes</taxon>
        <taxon>Propionibacteriales</taxon>
        <taxon>Nocardioidaceae</taxon>
        <taxon>Nocardioides</taxon>
    </lineage>
</organism>
<feature type="domain" description="DUF1707" evidence="2">
    <location>
        <begin position="4"/>
        <end position="56"/>
    </location>
</feature>
<proteinExistence type="predicted"/>
<dbReference type="RefSeq" id="WP_140009399.1">
    <property type="nucleotide sequence ID" value="NZ_JBHMDG010000037.1"/>
</dbReference>
<keyword evidence="1" id="KW-1133">Transmembrane helix</keyword>
<sequence>MTDLRVGDAERDRAAADLGEHFALGRLSADEHAERLDAVWTARTRADLDLVFHDLPTQQAPPPPGAGRPARPGWRPMPFVPLAILLVVLSAITHLPLWIGIILLGCGLFRRAHRRRRTWSRAYPSYPSPSPSTR</sequence>
<keyword evidence="4" id="KW-1185">Reference proteome</keyword>
<dbReference type="Proteomes" id="UP001589750">
    <property type="component" value="Unassembled WGS sequence"/>
</dbReference>
<evidence type="ECO:0000256" key="1">
    <source>
        <dbReference type="SAM" id="Phobius"/>
    </source>
</evidence>